<protein>
    <recommendedName>
        <fullName evidence="3">CBS domain-containing protein</fullName>
    </recommendedName>
</protein>
<dbReference type="Proteomes" id="UP001530377">
    <property type="component" value="Unassembled WGS sequence"/>
</dbReference>
<evidence type="ECO:0008006" key="3">
    <source>
        <dbReference type="Google" id="ProtNLM"/>
    </source>
</evidence>
<dbReference type="InterPro" id="IPR046342">
    <property type="entry name" value="CBS_dom_sf"/>
</dbReference>
<dbReference type="SUPFAM" id="SSF54631">
    <property type="entry name" value="CBS-domain pair"/>
    <property type="match status" value="1"/>
</dbReference>
<evidence type="ECO:0000313" key="1">
    <source>
        <dbReference type="EMBL" id="KAL3823936.1"/>
    </source>
</evidence>
<organism evidence="1 2">
    <name type="scientific">Cyclostephanos tholiformis</name>
    <dbReference type="NCBI Taxonomy" id="382380"/>
    <lineage>
        <taxon>Eukaryota</taxon>
        <taxon>Sar</taxon>
        <taxon>Stramenopiles</taxon>
        <taxon>Ochrophyta</taxon>
        <taxon>Bacillariophyta</taxon>
        <taxon>Coscinodiscophyceae</taxon>
        <taxon>Thalassiosirophycidae</taxon>
        <taxon>Stephanodiscales</taxon>
        <taxon>Stephanodiscaceae</taxon>
        <taxon>Cyclostephanos</taxon>
    </lineage>
</organism>
<accession>A0ABD3SHQ8</accession>
<keyword evidence="2" id="KW-1185">Reference proteome</keyword>
<dbReference type="EMBL" id="JALLPB020000026">
    <property type="protein sequence ID" value="KAL3823936.1"/>
    <property type="molecule type" value="Genomic_DNA"/>
</dbReference>
<dbReference type="Gene3D" id="3.10.580.10">
    <property type="entry name" value="CBS-domain"/>
    <property type="match status" value="1"/>
</dbReference>
<comment type="caution">
    <text evidence="1">The sequence shown here is derived from an EMBL/GenBank/DDBJ whole genome shotgun (WGS) entry which is preliminary data.</text>
</comment>
<name>A0ABD3SHQ8_9STRA</name>
<proteinExistence type="predicted"/>
<dbReference type="AlphaFoldDB" id="A0ABD3SHQ8"/>
<reference evidence="1 2" key="1">
    <citation type="submission" date="2024-10" db="EMBL/GenBank/DDBJ databases">
        <title>Updated reference genomes for cyclostephanoid diatoms.</title>
        <authorList>
            <person name="Roberts W.R."/>
            <person name="Alverson A.J."/>
        </authorList>
    </citation>
    <scope>NUCLEOTIDE SEQUENCE [LARGE SCALE GENOMIC DNA]</scope>
    <source>
        <strain evidence="1 2">AJA228-03</strain>
    </source>
</reference>
<gene>
    <name evidence="1" type="ORF">ACHAXA_007907</name>
</gene>
<sequence>MGAPVYDADRKTFVGMFDVRDILSCVNAAHREFVALGIDQHTKPGHDTHLPTDAEINRAMQRERLAKALQHMKIDSKPSTPGAVTVSYLAARNPMPPVFYTKESSLLDICKVLASRRKHRVCIGASSAARAGK</sequence>
<evidence type="ECO:0000313" key="2">
    <source>
        <dbReference type="Proteomes" id="UP001530377"/>
    </source>
</evidence>